<dbReference type="EMBL" id="JANFFA010000003">
    <property type="protein sequence ID" value="MDQ2095001.1"/>
    <property type="molecule type" value="Genomic_DNA"/>
</dbReference>
<gene>
    <name evidence="4" type="ORF">NOI20_12840</name>
</gene>
<reference evidence="4" key="1">
    <citation type="submission" date="2022-07" db="EMBL/GenBank/DDBJ databases">
        <authorList>
            <person name="Otstavnykh N."/>
            <person name="Isaeva M."/>
            <person name="Bystritskaya E."/>
        </authorList>
    </citation>
    <scope>NUCLEOTIDE SEQUENCE</scope>
    <source>
        <strain evidence="4">10Alg 79</strain>
    </source>
</reference>
<comment type="caution">
    <text evidence="4">The sequence shown here is derived from an EMBL/GenBank/DDBJ whole genome shotgun (WGS) entry which is preliminary data.</text>
</comment>
<reference evidence="4" key="2">
    <citation type="submission" date="2023-04" db="EMBL/GenBank/DDBJ databases">
        <title>'Rhodoalgimonas zhirmunskyi' gen. nov., isolated from a red alga.</title>
        <authorList>
            <person name="Nedashkovskaya O.I."/>
            <person name="Otstavnykh N.Y."/>
            <person name="Bystritskaya E.P."/>
            <person name="Balabanova L.A."/>
            <person name="Isaeva M.P."/>
        </authorList>
    </citation>
    <scope>NUCLEOTIDE SEQUENCE</scope>
    <source>
        <strain evidence="4">10Alg 79</strain>
    </source>
</reference>
<dbReference type="InterPro" id="IPR025924">
    <property type="entry name" value="YHYH_dom"/>
</dbReference>
<keyword evidence="5" id="KW-1185">Reference proteome</keyword>
<feature type="domain" description="YHYH" evidence="3">
    <location>
        <begin position="169"/>
        <end position="275"/>
    </location>
</feature>
<dbReference type="AlphaFoldDB" id="A0AAJ1X5Z6"/>
<accession>A0AAJ1X5Z6</accession>
<sequence length="346" mass="36205">MFIRPFLTTALLALGAALPAAAHDDRLHEIEAFFADADIVSGPTQVDCTLSGGTKTSCFSITVKPNPKAYTPGPWCPQTITDGADKGGIWFLDGGVADVDGDFITRLAKIYGDTEWQLFDPETGQVRFTGTLEACEAAARPDVDPAYQNYCVQCLPEYLPEDTAMTYVIPLEPIKADAPSPTHFAGSGLAYNGIRLDGPAPVDAILGAHTIAPFDDCGGHVNTHVGYHYHAVTTCLQDAPATTVNAATYGPQIGIAMDGHPIMAHKDGIEDQLDACNGMEVDGLGYLYFAGAAGDNAILGCHVAEVGCTLEGKDATCDASQMGRRGPPPGGGQPGQAGPGQPRPEN</sequence>
<evidence type="ECO:0000256" key="1">
    <source>
        <dbReference type="SAM" id="MobiDB-lite"/>
    </source>
</evidence>
<dbReference type="Pfam" id="PF14240">
    <property type="entry name" value="YHYH"/>
    <property type="match status" value="1"/>
</dbReference>
<organism evidence="4 5">
    <name type="scientific">Rhodalgimonas zhirmunskyi</name>
    <dbReference type="NCBI Taxonomy" id="2964767"/>
    <lineage>
        <taxon>Bacteria</taxon>
        <taxon>Pseudomonadati</taxon>
        <taxon>Pseudomonadota</taxon>
        <taxon>Alphaproteobacteria</taxon>
        <taxon>Rhodobacterales</taxon>
        <taxon>Roseobacteraceae</taxon>
        <taxon>Rhodalgimonas</taxon>
    </lineage>
</organism>
<feature type="chain" id="PRO_5042541907" evidence="2">
    <location>
        <begin position="23"/>
        <end position="346"/>
    </location>
</feature>
<proteinExistence type="predicted"/>
<keyword evidence="2" id="KW-0732">Signal</keyword>
<evidence type="ECO:0000313" key="5">
    <source>
        <dbReference type="Proteomes" id="UP001227162"/>
    </source>
</evidence>
<evidence type="ECO:0000256" key="2">
    <source>
        <dbReference type="SAM" id="SignalP"/>
    </source>
</evidence>
<evidence type="ECO:0000259" key="3">
    <source>
        <dbReference type="Pfam" id="PF14240"/>
    </source>
</evidence>
<dbReference type="RefSeq" id="WP_317626605.1">
    <property type="nucleotide sequence ID" value="NZ_JANFFA010000003.1"/>
</dbReference>
<dbReference type="Proteomes" id="UP001227162">
    <property type="component" value="Unassembled WGS sequence"/>
</dbReference>
<protein>
    <submittedName>
        <fullName evidence="4">YHYH protein</fullName>
    </submittedName>
</protein>
<evidence type="ECO:0000313" key="4">
    <source>
        <dbReference type="EMBL" id="MDQ2095001.1"/>
    </source>
</evidence>
<name>A0AAJ1X5Z6_9RHOB</name>
<feature type="signal peptide" evidence="2">
    <location>
        <begin position="1"/>
        <end position="22"/>
    </location>
</feature>
<feature type="region of interest" description="Disordered" evidence="1">
    <location>
        <begin position="318"/>
        <end position="346"/>
    </location>
</feature>